<sequence length="139" mass="13785">MAVDESSAWGPPRYLEGAASACTGRGAAAPAGPRVAGGGGWAGSLDRWLCWWLAGPWPAAGDDGGPGLRALEEAVSGAHGNSGAAGGRTAERGLGLRPIVGGDSGLHCLRSPRGVVGAAGVAWPPRDVVSGRGLADMHR</sequence>
<accession>A0AAV7WG13</accession>
<protein>
    <submittedName>
        <fullName evidence="1">Uncharacterized protein</fullName>
    </submittedName>
</protein>
<evidence type="ECO:0000313" key="2">
    <source>
        <dbReference type="Proteomes" id="UP001066276"/>
    </source>
</evidence>
<organism evidence="1 2">
    <name type="scientific">Pleurodeles waltl</name>
    <name type="common">Iberian ribbed newt</name>
    <dbReference type="NCBI Taxonomy" id="8319"/>
    <lineage>
        <taxon>Eukaryota</taxon>
        <taxon>Metazoa</taxon>
        <taxon>Chordata</taxon>
        <taxon>Craniata</taxon>
        <taxon>Vertebrata</taxon>
        <taxon>Euteleostomi</taxon>
        <taxon>Amphibia</taxon>
        <taxon>Batrachia</taxon>
        <taxon>Caudata</taxon>
        <taxon>Salamandroidea</taxon>
        <taxon>Salamandridae</taxon>
        <taxon>Pleurodelinae</taxon>
        <taxon>Pleurodeles</taxon>
    </lineage>
</organism>
<comment type="caution">
    <text evidence="1">The sequence shown here is derived from an EMBL/GenBank/DDBJ whole genome shotgun (WGS) entry which is preliminary data.</text>
</comment>
<dbReference type="EMBL" id="JANPWB010000002">
    <property type="protein sequence ID" value="KAJ1210984.1"/>
    <property type="molecule type" value="Genomic_DNA"/>
</dbReference>
<keyword evidence="2" id="KW-1185">Reference proteome</keyword>
<proteinExistence type="predicted"/>
<reference evidence="1" key="1">
    <citation type="journal article" date="2022" name="bioRxiv">
        <title>Sequencing and chromosome-scale assembly of the giantPleurodeles waltlgenome.</title>
        <authorList>
            <person name="Brown T."/>
            <person name="Elewa A."/>
            <person name="Iarovenko S."/>
            <person name="Subramanian E."/>
            <person name="Araus A.J."/>
            <person name="Petzold A."/>
            <person name="Susuki M."/>
            <person name="Suzuki K.-i.T."/>
            <person name="Hayashi T."/>
            <person name="Toyoda A."/>
            <person name="Oliveira C."/>
            <person name="Osipova E."/>
            <person name="Leigh N.D."/>
            <person name="Simon A."/>
            <person name="Yun M.H."/>
        </authorList>
    </citation>
    <scope>NUCLEOTIDE SEQUENCE</scope>
    <source>
        <strain evidence="1">20211129_DDA</strain>
        <tissue evidence="1">Liver</tissue>
    </source>
</reference>
<dbReference type="Proteomes" id="UP001066276">
    <property type="component" value="Chromosome 1_2"/>
</dbReference>
<name>A0AAV7WG13_PLEWA</name>
<dbReference type="AlphaFoldDB" id="A0AAV7WG13"/>
<evidence type="ECO:0000313" key="1">
    <source>
        <dbReference type="EMBL" id="KAJ1210984.1"/>
    </source>
</evidence>
<gene>
    <name evidence="1" type="ORF">NDU88_006346</name>
</gene>